<protein>
    <submittedName>
        <fullName evidence="1">Uncharacterized protein</fullName>
    </submittedName>
</protein>
<accession>A0A4Y7TLJ9</accession>
<dbReference type="EMBL" id="QPFP01000008">
    <property type="protein sequence ID" value="TEB35077.1"/>
    <property type="molecule type" value="Genomic_DNA"/>
</dbReference>
<gene>
    <name evidence="1" type="ORF">FA13DRAFT_1728877</name>
</gene>
<evidence type="ECO:0000313" key="2">
    <source>
        <dbReference type="Proteomes" id="UP000298030"/>
    </source>
</evidence>
<dbReference type="Proteomes" id="UP000298030">
    <property type="component" value="Unassembled WGS sequence"/>
</dbReference>
<reference evidence="1 2" key="1">
    <citation type="journal article" date="2019" name="Nat. Ecol. Evol.">
        <title>Megaphylogeny resolves global patterns of mushroom evolution.</title>
        <authorList>
            <person name="Varga T."/>
            <person name="Krizsan K."/>
            <person name="Foldi C."/>
            <person name="Dima B."/>
            <person name="Sanchez-Garcia M."/>
            <person name="Sanchez-Ramirez S."/>
            <person name="Szollosi G.J."/>
            <person name="Szarkandi J.G."/>
            <person name="Papp V."/>
            <person name="Albert L."/>
            <person name="Andreopoulos W."/>
            <person name="Angelini C."/>
            <person name="Antonin V."/>
            <person name="Barry K.W."/>
            <person name="Bougher N.L."/>
            <person name="Buchanan P."/>
            <person name="Buyck B."/>
            <person name="Bense V."/>
            <person name="Catcheside P."/>
            <person name="Chovatia M."/>
            <person name="Cooper J."/>
            <person name="Damon W."/>
            <person name="Desjardin D."/>
            <person name="Finy P."/>
            <person name="Geml J."/>
            <person name="Haridas S."/>
            <person name="Hughes K."/>
            <person name="Justo A."/>
            <person name="Karasinski D."/>
            <person name="Kautmanova I."/>
            <person name="Kiss B."/>
            <person name="Kocsube S."/>
            <person name="Kotiranta H."/>
            <person name="LaButti K.M."/>
            <person name="Lechner B.E."/>
            <person name="Liimatainen K."/>
            <person name="Lipzen A."/>
            <person name="Lukacs Z."/>
            <person name="Mihaltcheva S."/>
            <person name="Morgado L.N."/>
            <person name="Niskanen T."/>
            <person name="Noordeloos M.E."/>
            <person name="Ohm R.A."/>
            <person name="Ortiz-Santana B."/>
            <person name="Ovrebo C."/>
            <person name="Racz N."/>
            <person name="Riley R."/>
            <person name="Savchenko A."/>
            <person name="Shiryaev A."/>
            <person name="Soop K."/>
            <person name="Spirin V."/>
            <person name="Szebenyi C."/>
            <person name="Tomsovsky M."/>
            <person name="Tulloss R.E."/>
            <person name="Uehling J."/>
            <person name="Grigoriev I.V."/>
            <person name="Vagvolgyi C."/>
            <person name="Papp T."/>
            <person name="Martin F.M."/>
            <person name="Miettinen O."/>
            <person name="Hibbett D.S."/>
            <person name="Nagy L.G."/>
        </authorList>
    </citation>
    <scope>NUCLEOTIDE SEQUENCE [LARGE SCALE GENOMIC DNA]</scope>
    <source>
        <strain evidence="1 2">FP101781</strain>
    </source>
</reference>
<dbReference type="OrthoDB" id="2269034at2759"/>
<dbReference type="Gene3D" id="1.20.1280.50">
    <property type="match status" value="1"/>
</dbReference>
<comment type="caution">
    <text evidence="1">The sequence shown here is derived from an EMBL/GenBank/DDBJ whole genome shotgun (WGS) entry which is preliminary data.</text>
</comment>
<evidence type="ECO:0000313" key="1">
    <source>
        <dbReference type="EMBL" id="TEB35077.1"/>
    </source>
</evidence>
<proteinExistence type="predicted"/>
<keyword evidence="2" id="KW-1185">Reference proteome</keyword>
<organism evidence="1 2">
    <name type="scientific">Coprinellus micaceus</name>
    <name type="common">Glistening ink-cap mushroom</name>
    <name type="synonym">Coprinus micaceus</name>
    <dbReference type="NCBI Taxonomy" id="71717"/>
    <lineage>
        <taxon>Eukaryota</taxon>
        <taxon>Fungi</taxon>
        <taxon>Dikarya</taxon>
        <taxon>Basidiomycota</taxon>
        <taxon>Agaricomycotina</taxon>
        <taxon>Agaricomycetes</taxon>
        <taxon>Agaricomycetidae</taxon>
        <taxon>Agaricales</taxon>
        <taxon>Agaricineae</taxon>
        <taxon>Psathyrellaceae</taxon>
        <taxon>Coprinellus</taxon>
    </lineage>
</organism>
<name>A0A4Y7TLJ9_COPMI</name>
<sequence>MSAPHINDFASEILAYIFELRQDGGPYDGSALLQMASVCKHWKETVFTHPQLWTTLQCHLPEGTGSMPWEKAMVTFVNRIARWFGRAGHLPLALDISFTVFSDRGGRALAEFIAGCSKWRSLRFTDRREDPGPKEKWRWWLGIILAGERRSDPEKGNACWPNLEALHIDASGTWLTREDGFVLPLQSVAPNLRSLSIAMLSVNDTNTVLSAVQSIPWATLAEFTFCGRHGVFQPSFPVYILEHAPNLERLTVTISGMRESREEDMGFSSGPAPSTFYSDSNPLVHERLRHLSLDFRIGLQESFLKKTRLPALRSVELNTDVWFSHSFMAALQDLCQDPEFWPHLNAFKYAALDGCGFSVQEGDVQFDMFKRGPLSWWGWMHGWRLTTATSF</sequence>
<dbReference type="AlphaFoldDB" id="A0A4Y7TLJ9"/>